<gene>
    <name evidence="3" type="ORF">V8201_07370</name>
</gene>
<evidence type="ECO:0000256" key="1">
    <source>
        <dbReference type="SAM" id="Phobius"/>
    </source>
</evidence>
<protein>
    <submittedName>
        <fullName evidence="3">Uncharacterized protein</fullName>
    </submittedName>
</protein>
<feature type="transmembrane region" description="Helical" evidence="1">
    <location>
        <begin position="57"/>
        <end position="79"/>
    </location>
</feature>
<feature type="chain" id="PRO_5045137523" evidence="2">
    <location>
        <begin position="21"/>
        <end position="84"/>
    </location>
</feature>
<dbReference type="EMBL" id="JBBBDM010000002">
    <property type="protein sequence ID" value="MEI5686897.1"/>
    <property type="molecule type" value="Genomic_DNA"/>
</dbReference>
<evidence type="ECO:0000313" key="4">
    <source>
        <dbReference type="Proteomes" id="UP001367771"/>
    </source>
</evidence>
<organism evidence="3 4">
    <name type="scientific">Sphingomonas kyungheensis</name>
    <dbReference type="NCBI Taxonomy" id="1069987"/>
    <lineage>
        <taxon>Bacteria</taxon>
        <taxon>Pseudomonadati</taxon>
        <taxon>Pseudomonadota</taxon>
        <taxon>Alphaproteobacteria</taxon>
        <taxon>Sphingomonadales</taxon>
        <taxon>Sphingomonadaceae</taxon>
        <taxon>Sphingomonas</taxon>
    </lineage>
</organism>
<name>A0ABU8H1P4_9SPHN</name>
<evidence type="ECO:0000313" key="3">
    <source>
        <dbReference type="EMBL" id="MEI5686897.1"/>
    </source>
</evidence>
<comment type="caution">
    <text evidence="3">The sequence shown here is derived from an EMBL/GenBank/DDBJ whole genome shotgun (WGS) entry which is preliminary data.</text>
</comment>
<evidence type="ECO:0000256" key="2">
    <source>
        <dbReference type="SAM" id="SignalP"/>
    </source>
</evidence>
<sequence length="84" mass="8378">MNLLLLLSALLSALTGGASAMRAPAAAHAVAVAAAVAEAQAVPARIAARPVQALPRVRQVAATAAPAAFALAAIVPLYASRRRE</sequence>
<proteinExistence type="predicted"/>
<dbReference type="Proteomes" id="UP001367771">
    <property type="component" value="Unassembled WGS sequence"/>
</dbReference>
<feature type="signal peptide" evidence="2">
    <location>
        <begin position="1"/>
        <end position="20"/>
    </location>
</feature>
<keyword evidence="2" id="KW-0732">Signal</keyword>
<reference evidence="3 4" key="1">
    <citation type="journal article" date="2013" name="Int. J. Syst. Evol. Microbiol.">
        <title>Sphingomonas kyungheensis sp. nov., a bacterium with ginsenoside-converting activity isolated from soil of a ginseng field.</title>
        <authorList>
            <person name="Son H.M."/>
            <person name="Yang J.E."/>
            <person name="Park Y."/>
            <person name="Han C.K."/>
            <person name="Kim S.G."/>
            <person name="Kook M."/>
            <person name="Yi T.H."/>
        </authorList>
    </citation>
    <scope>NUCLEOTIDE SEQUENCE [LARGE SCALE GENOMIC DNA]</scope>
    <source>
        <strain evidence="3 4">LMG 26582</strain>
    </source>
</reference>
<keyword evidence="4" id="KW-1185">Reference proteome</keyword>
<keyword evidence="1" id="KW-0472">Membrane</keyword>
<keyword evidence="1" id="KW-1133">Transmembrane helix</keyword>
<accession>A0ABU8H1P4</accession>
<keyword evidence="1" id="KW-0812">Transmembrane</keyword>
<dbReference type="RefSeq" id="WP_336544869.1">
    <property type="nucleotide sequence ID" value="NZ_JBBBDM010000002.1"/>
</dbReference>